<dbReference type="InterPro" id="IPR007391">
    <property type="entry name" value="Vancomycin_resist_VanW"/>
</dbReference>
<feature type="region of interest" description="Disordered" evidence="1">
    <location>
        <begin position="1"/>
        <end position="173"/>
    </location>
</feature>
<evidence type="ECO:0000256" key="2">
    <source>
        <dbReference type="SAM" id="Phobius"/>
    </source>
</evidence>
<dbReference type="EMBL" id="JAUSVM010000001">
    <property type="protein sequence ID" value="MDQ0424372.1"/>
    <property type="molecule type" value="Genomic_DNA"/>
</dbReference>
<evidence type="ECO:0000313" key="4">
    <source>
        <dbReference type="EMBL" id="MDQ0424372.1"/>
    </source>
</evidence>
<feature type="region of interest" description="Disordered" evidence="1">
    <location>
        <begin position="201"/>
        <end position="233"/>
    </location>
</feature>
<organism evidence="4 5">
    <name type="scientific">Cellulomonas iranensis</name>
    <dbReference type="NCBI Taxonomy" id="76862"/>
    <lineage>
        <taxon>Bacteria</taxon>
        <taxon>Bacillati</taxon>
        <taxon>Actinomycetota</taxon>
        <taxon>Actinomycetes</taxon>
        <taxon>Micrococcales</taxon>
        <taxon>Cellulomonadaceae</taxon>
        <taxon>Cellulomonas</taxon>
    </lineage>
</organism>
<proteinExistence type="predicted"/>
<feature type="compositionally biased region" description="Low complexity" evidence="1">
    <location>
        <begin position="319"/>
        <end position="352"/>
    </location>
</feature>
<reference evidence="4 5" key="1">
    <citation type="submission" date="2023-07" db="EMBL/GenBank/DDBJ databases">
        <title>Sequencing the genomes of 1000 actinobacteria strains.</title>
        <authorList>
            <person name="Klenk H.-P."/>
        </authorList>
    </citation>
    <scope>NUCLEOTIDE SEQUENCE [LARGE SCALE GENOMIC DNA]</scope>
    <source>
        <strain evidence="4 5">DSM 14785</strain>
    </source>
</reference>
<feature type="compositionally biased region" description="Low complexity" evidence="1">
    <location>
        <begin position="52"/>
        <end position="103"/>
    </location>
</feature>
<feature type="region of interest" description="Disordered" evidence="1">
    <location>
        <begin position="369"/>
        <end position="402"/>
    </location>
</feature>
<dbReference type="Pfam" id="PF12229">
    <property type="entry name" value="PG_binding_4"/>
    <property type="match status" value="1"/>
</dbReference>
<evidence type="ECO:0000313" key="5">
    <source>
        <dbReference type="Proteomes" id="UP001240250"/>
    </source>
</evidence>
<keyword evidence="2" id="KW-1133">Transmembrane helix</keyword>
<feature type="compositionally biased region" description="Low complexity" evidence="1">
    <location>
        <begin position="112"/>
        <end position="121"/>
    </location>
</feature>
<dbReference type="RefSeq" id="WP_070319345.1">
    <property type="nucleotide sequence ID" value="NZ_JAUSVM010000001.1"/>
</dbReference>
<feature type="region of interest" description="Disordered" evidence="1">
    <location>
        <begin position="260"/>
        <end position="352"/>
    </location>
</feature>
<dbReference type="InterPro" id="IPR022029">
    <property type="entry name" value="YoaR-like_PG-bd"/>
</dbReference>
<accession>A0ABU0GIH3</accession>
<dbReference type="PANTHER" id="PTHR35788:SF1">
    <property type="entry name" value="EXPORTED PROTEIN"/>
    <property type="match status" value="1"/>
</dbReference>
<feature type="compositionally biased region" description="Low complexity" evidence="1">
    <location>
        <begin position="284"/>
        <end position="311"/>
    </location>
</feature>
<protein>
    <submittedName>
        <fullName evidence="4">Vancomycin resistance protein YoaR</fullName>
    </submittedName>
</protein>
<keyword evidence="5" id="KW-1185">Reference proteome</keyword>
<comment type="caution">
    <text evidence="4">The sequence shown here is derived from an EMBL/GenBank/DDBJ whole genome shotgun (WGS) entry which is preliminary data.</text>
</comment>
<feature type="compositionally biased region" description="Basic and acidic residues" evidence="1">
    <location>
        <begin position="1"/>
        <end position="15"/>
    </location>
</feature>
<feature type="domain" description="YoaR-like putative peptidoglycan binding" evidence="3">
    <location>
        <begin position="636"/>
        <end position="715"/>
    </location>
</feature>
<feature type="compositionally biased region" description="Low complexity" evidence="1">
    <location>
        <begin position="216"/>
        <end position="233"/>
    </location>
</feature>
<dbReference type="Pfam" id="PF04294">
    <property type="entry name" value="VanW"/>
    <property type="match status" value="1"/>
</dbReference>
<evidence type="ECO:0000256" key="1">
    <source>
        <dbReference type="SAM" id="MobiDB-lite"/>
    </source>
</evidence>
<dbReference type="Proteomes" id="UP001240250">
    <property type="component" value="Unassembled WGS sequence"/>
</dbReference>
<keyword evidence="2" id="KW-0472">Membrane</keyword>
<sequence length="971" mass="97858">MTHGTDRDGPDERTAGDAVVPGPHEDGVSVEHADALDADAQTAGAPVREPADGTATGDAPADVAPADVAPADAAPVDAEPVSGAAVPDEVDAVPAPAEPADAALADDDGEDPAPAGDAPEPAVRRSLAPEPAAPLTAWPSWDDVAVTAPPADEPAPDASERDGSAPSDDVGAVRAAADDVVADHAVADHSVADHAVADRAADDAPGAAPSERQEESSAPATEEPAADGDAAPAAGPLDLSALAFAALNAAAVGVPAHALPRSPLAEDGSRVTLTPEGPASGTSADPATGDAVPAADAPDGTAADVTAPTADAARDDTVPEAAARPAVDPAAPAAGGASDATTTPPDATAVLPPVVDDDAARTTAWPATAQGAGAAPGSPGGPVVRTSVTEREGSPLDGFDEETRRRRWPRALAIVGGVVVLLAAGYVGASYALADRVPRGATVAGVEIGGMTADEAEKALVDGLADRTAGPVPVVAQDVQAELDPATAGLALDAPATVARLTGVDLTQPVRLWRQLVGVREQPPVSRVDDTALEGALTELSGSLVLAPVDGTVVFADGAPHATEAVDGWDLDVTGAADVLADGWLTQPTPVELPTTVVEPAITQAETDRVLTQVAQPLAAAPVTVQVADRQATLDVATLTANASFAPVDGTLELQLDGQALTDAMLSQLPDLLTTASDARFEFQDGAPVIVPGVAGTTLDPAGVASAVATAATSGTGNRLATVDLVESDPAETTAALEALGVKEVVSEFSTPLTSEPRRTSNISTGLRNITGTLVRPGETFSLTEALGPVDAAHGFVQAGAIVNGEHADAWGGGLSQVSTTTYNAAYFAGFEDVEHTPHSEWFQRYPEGREATIFTGVIDMKWKNNTPYGALVQGYVADGRATVRIWSTKHFTVETEKSGRSGVVSPTTVYSQSATCQPQSAGNPGFTVTNTRRVYLAGELVDTESRTWRYKPQNRVVCGSPPAPGAPATP</sequence>
<dbReference type="PANTHER" id="PTHR35788">
    <property type="entry name" value="EXPORTED PROTEIN-RELATED"/>
    <property type="match status" value="1"/>
</dbReference>
<evidence type="ECO:0000259" key="3">
    <source>
        <dbReference type="Pfam" id="PF12229"/>
    </source>
</evidence>
<feature type="compositionally biased region" description="Basic and acidic residues" evidence="1">
    <location>
        <begin position="23"/>
        <end position="35"/>
    </location>
</feature>
<dbReference type="InterPro" id="IPR052913">
    <property type="entry name" value="Glycopeptide_resist_protein"/>
</dbReference>
<keyword evidence="2" id="KW-0812">Transmembrane</keyword>
<feature type="transmembrane region" description="Helical" evidence="2">
    <location>
        <begin position="411"/>
        <end position="433"/>
    </location>
</feature>
<gene>
    <name evidence="4" type="ORF">JO380_000753</name>
</gene>
<name>A0ABU0GIH3_9CELL</name>